<dbReference type="PANTHER" id="PTHR17490:SF18">
    <property type="entry name" value="THREONYLCARBAMOYL-AMP SYNTHASE"/>
    <property type="match status" value="1"/>
</dbReference>
<protein>
    <recommendedName>
        <fullName evidence="3">L-threonylcarbamoyladenylate synthase</fullName>
        <ecNumber evidence="3">2.7.7.87</ecNumber>
    </recommendedName>
</protein>
<reference evidence="8 9" key="1">
    <citation type="submission" date="2017-09" db="EMBL/GenBank/DDBJ databases">
        <title>Depth-based differentiation of microbial function through sediment-hosted aquifers and enrichment of novel symbionts in the deep terrestrial subsurface.</title>
        <authorList>
            <person name="Probst A.J."/>
            <person name="Ladd B."/>
            <person name="Jarett J.K."/>
            <person name="Geller-Mcgrath D.E."/>
            <person name="Sieber C.M."/>
            <person name="Emerson J.B."/>
            <person name="Anantharaman K."/>
            <person name="Thomas B.C."/>
            <person name="Malmstrom R."/>
            <person name="Stieglmeier M."/>
            <person name="Klingl A."/>
            <person name="Woyke T."/>
            <person name="Ryan C.M."/>
            <person name="Banfield J.F."/>
        </authorList>
    </citation>
    <scope>NUCLEOTIDE SEQUENCE [LARGE SCALE GENOMIC DNA]</scope>
    <source>
        <strain evidence="8">CG15_BIG_FIL_POST_REV_8_21_14_020_45_12</strain>
    </source>
</reference>
<dbReference type="InterPro" id="IPR050156">
    <property type="entry name" value="TC-AMP_synthase_SUA5"/>
</dbReference>
<feature type="domain" description="YrdC-like" evidence="7">
    <location>
        <begin position="5"/>
        <end position="178"/>
    </location>
</feature>
<comment type="catalytic activity">
    <reaction evidence="6">
        <text>L-threonine + hydrogencarbonate + ATP = L-threonylcarbamoyladenylate + diphosphate + H2O</text>
        <dbReference type="Rhea" id="RHEA:36407"/>
        <dbReference type="ChEBI" id="CHEBI:15377"/>
        <dbReference type="ChEBI" id="CHEBI:17544"/>
        <dbReference type="ChEBI" id="CHEBI:30616"/>
        <dbReference type="ChEBI" id="CHEBI:33019"/>
        <dbReference type="ChEBI" id="CHEBI:57926"/>
        <dbReference type="ChEBI" id="CHEBI:73682"/>
        <dbReference type="EC" id="2.7.7.87"/>
    </reaction>
</comment>
<evidence type="ECO:0000313" key="8">
    <source>
        <dbReference type="EMBL" id="PIW36294.1"/>
    </source>
</evidence>
<sequence length="182" mass="19507">MLLEEDDINQCAQILKRGQLVVFPTDTAYGLGCLYDNHAGIKRIMGLKGRTDDKFTVVAASLKQVEDHFQLSDAQRQLASAYWPGPLSIVVSATLSVRVPDCPTTQALASAAGKPLIATSANRTGNPATFTIEQAKLEIGESNVEGWLDVGALPNKLPSTVVQVLPDGSNKIIRQGAINLHE</sequence>
<evidence type="ECO:0000256" key="4">
    <source>
        <dbReference type="ARBA" id="ARBA00022490"/>
    </source>
</evidence>
<dbReference type="SUPFAM" id="SSF55821">
    <property type="entry name" value="YrdC/RibB"/>
    <property type="match status" value="1"/>
</dbReference>
<dbReference type="InterPro" id="IPR006070">
    <property type="entry name" value="Sua5-like_dom"/>
</dbReference>
<dbReference type="GO" id="GO:0000049">
    <property type="term" value="F:tRNA binding"/>
    <property type="evidence" value="ECO:0007669"/>
    <property type="project" value="TreeGrafter"/>
</dbReference>
<dbReference type="Pfam" id="PF01300">
    <property type="entry name" value="Sua5_yciO_yrdC"/>
    <property type="match status" value="1"/>
</dbReference>
<dbReference type="EC" id="2.7.7.87" evidence="3"/>
<gene>
    <name evidence="8" type="ORF">COW24_06085</name>
</gene>
<evidence type="ECO:0000256" key="2">
    <source>
        <dbReference type="ARBA" id="ARBA00007663"/>
    </source>
</evidence>
<keyword evidence="5" id="KW-0808">Transferase</keyword>
<comment type="caution">
    <text evidence="8">The sequence shown here is derived from an EMBL/GenBank/DDBJ whole genome shotgun (WGS) entry which is preliminary data.</text>
</comment>
<dbReference type="GO" id="GO:0003725">
    <property type="term" value="F:double-stranded RNA binding"/>
    <property type="evidence" value="ECO:0007669"/>
    <property type="project" value="InterPro"/>
</dbReference>
<name>A0A2M7H287_9BACT</name>
<proteinExistence type="inferred from homology"/>
<dbReference type="PANTHER" id="PTHR17490">
    <property type="entry name" value="SUA5"/>
    <property type="match status" value="1"/>
</dbReference>
<evidence type="ECO:0000256" key="3">
    <source>
        <dbReference type="ARBA" id="ARBA00012584"/>
    </source>
</evidence>
<organism evidence="8 9">
    <name type="scientific">Candidatus Kerfeldbacteria bacterium CG15_BIG_FIL_POST_REV_8_21_14_020_45_12</name>
    <dbReference type="NCBI Taxonomy" id="2014247"/>
    <lineage>
        <taxon>Bacteria</taxon>
        <taxon>Candidatus Kerfeldiibacteriota</taxon>
    </lineage>
</organism>
<comment type="subcellular location">
    <subcellularLocation>
        <location evidence="1">Cytoplasm</location>
    </subcellularLocation>
</comment>
<dbReference type="PROSITE" id="PS51163">
    <property type="entry name" value="YRDC"/>
    <property type="match status" value="1"/>
</dbReference>
<evidence type="ECO:0000259" key="7">
    <source>
        <dbReference type="PROSITE" id="PS51163"/>
    </source>
</evidence>
<dbReference type="InterPro" id="IPR017945">
    <property type="entry name" value="DHBP_synth_RibB-like_a/b_dom"/>
</dbReference>
<dbReference type="GO" id="GO:0005737">
    <property type="term" value="C:cytoplasm"/>
    <property type="evidence" value="ECO:0007669"/>
    <property type="project" value="UniProtKB-SubCell"/>
</dbReference>
<dbReference type="Gene3D" id="3.90.870.10">
    <property type="entry name" value="DHBP synthase"/>
    <property type="match status" value="1"/>
</dbReference>
<dbReference type="AlphaFoldDB" id="A0A2M7H287"/>
<keyword evidence="4" id="KW-0963">Cytoplasm</keyword>
<evidence type="ECO:0000256" key="6">
    <source>
        <dbReference type="ARBA" id="ARBA00048366"/>
    </source>
</evidence>
<evidence type="ECO:0000256" key="5">
    <source>
        <dbReference type="ARBA" id="ARBA00022679"/>
    </source>
</evidence>
<dbReference type="EMBL" id="PFGC01000063">
    <property type="protein sequence ID" value="PIW36294.1"/>
    <property type="molecule type" value="Genomic_DNA"/>
</dbReference>
<dbReference type="Proteomes" id="UP000230292">
    <property type="component" value="Unassembled WGS sequence"/>
</dbReference>
<comment type="similarity">
    <text evidence="2">Belongs to the SUA5 family.</text>
</comment>
<evidence type="ECO:0000313" key="9">
    <source>
        <dbReference type="Proteomes" id="UP000230292"/>
    </source>
</evidence>
<dbReference type="GO" id="GO:0061710">
    <property type="term" value="F:L-threonylcarbamoyladenylate synthase"/>
    <property type="evidence" value="ECO:0007669"/>
    <property type="project" value="UniProtKB-EC"/>
</dbReference>
<dbReference type="GO" id="GO:0006450">
    <property type="term" value="P:regulation of translational fidelity"/>
    <property type="evidence" value="ECO:0007669"/>
    <property type="project" value="TreeGrafter"/>
</dbReference>
<accession>A0A2M7H287</accession>
<evidence type="ECO:0000256" key="1">
    <source>
        <dbReference type="ARBA" id="ARBA00004496"/>
    </source>
</evidence>